<dbReference type="Proteomes" id="UP000318478">
    <property type="component" value="Unassembled WGS sequence"/>
</dbReference>
<dbReference type="EMBL" id="SJPO01000004">
    <property type="protein sequence ID" value="TWT77535.1"/>
    <property type="molecule type" value="Genomic_DNA"/>
</dbReference>
<dbReference type="Pfam" id="PF15892">
    <property type="entry name" value="BNR_4"/>
    <property type="match status" value="1"/>
</dbReference>
<dbReference type="AlphaFoldDB" id="A0A5C5YRL4"/>
<gene>
    <name evidence="1" type="ORF">Pla123a_21960</name>
</gene>
<reference evidence="1 2" key="1">
    <citation type="submission" date="2019-02" db="EMBL/GenBank/DDBJ databases">
        <title>Deep-cultivation of Planctomycetes and their phenomic and genomic characterization uncovers novel biology.</title>
        <authorList>
            <person name="Wiegand S."/>
            <person name="Jogler M."/>
            <person name="Boedeker C."/>
            <person name="Pinto D."/>
            <person name="Vollmers J."/>
            <person name="Rivas-Marin E."/>
            <person name="Kohn T."/>
            <person name="Peeters S.H."/>
            <person name="Heuer A."/>
            <person name="Rast P."/>
            <person name="Oberbeckmann S."/>
            <person name="Bunk B."/>
            <person name="Jeske O."/>
            <person name="Meyerdierks A."/>
            <person name="Storesund J.E."/>
            <person name="Kallscheuer N."/>
            <person name="Luecker S."/>
            <person name="Lage O.M."/>
            <person name="Pohl T."/>
            <person name="Merkel B.J."/>
            <person name="Hornburger P."/>
            <person name="Mueller R.-W."/>
            <person name="Bruemmer F."/>
            <person name="Labrenz M."/>
            <person name="Spormann A.M."/>
            <person name="Op Den Camp H."/>
            <person name="Overmann J."/>
            <person name="Amann R."/>
            <person name="Jetten M.S.M."/>
            <person name="Mascher T."/>
            <person name="Medema M.H."/>
            <person name="Devos D.P."/>
            <person name="Kaster A.-K."/>
            <person name="Ovreas L."/>
            <person name="Rohde M."/>
            <person name="Galperin M.Y."/>
            <person name="Jogler C."/>
        </authorList>
    </citation>
    <scope>NUCLEOTIDE SEQUENCE [LARGE SCALE GENOMIC DNA]</scope>
    <source>
        <strain evidence="1 2">Pla123a</strain>
    </source>
</reference>
<dbReference type="SUPFAM" id="SSF50939">
    <property type="entry name" value="Sialidases"/>
    <property type="match status" value="1"/>
</dbReference>
<evidence type="ECO:0000313" key="2">
    <source>
        <dbReference type="Proteomes" id="UP000318478"/>
    </source>
</evidence>
<comment type="caution">
    <text evidence="1">The sequence shown here is derived from an EMBL/GenBank/DDBJ whole genome shotgun (WGS) entry which is preliminary data.</text>
</comment>
<evidence type="ECO:0000313" key="1">
    <source>
        <dbReference type="EMBL" id="TWT77535.1"/>
    </source>
</evidence>
<accession>A0A5C5YRL4</accession>
<keyword evidence="2" id="KW-1185">Reference proteome</keyword>
<dbReference type="InterPro" id="IPR036278">
    <property type="entry name" value="Sialidase_sf"/>
</dbReference>
<protein>
    <recommendedName>
        <fullName evidence="3">BNR/Asp-box repeat protein</fullName>
    </recommendedName>
</protein>
<proteinExistence type="predicted"/>
<name>A0A5C5YRL4_9BACT</name>
<dbReference type="RefSeq" id="WP_231956390.1">
    <property type="nucleotide sequence ID" value="NZ_SJPO01000004.1"/>
</dbReference>
<organism evidence="1 2">
    <name type="scientific">Posidoniimonas polymericola</name>
    <dbReference type="NCBI Taxonomy" id="2528002"/>
    <lineage>
        <taxon>Bacteria</taxon>
        <taxon>Pseudomonadati</taxon>
        <taxon>Planctomycetota</taxon>
        <taxon>Planctomycetia</taxon>
        <taxon>Pirellulales</taxon>
        <taxon>Lacipirellulaceae</taxon>
        <taxon>Posidoniimonas</taxon>
    </lineage>
</organism>
<evidence type="ECO:0008006" key="3">
    <source>
        <dbReference type="Google" id="ProtNLM"/>
    </source>
</evidence>
<sequence>MVFQFFFVVIADRAFTATFLFKANARSAACSRRLEPSFLNALAEGLPMQPPTLLNPTLLFLAAALTAPLACAEVSFLDAKPLAGYRGVWYSVGNTHDEYRYKYSGGMATYPAKHSPFAVYCPEVEKTFFVYGGAAPGTTNRLVHMVSYYDHKTGTVPRPRLLLDKKTGDAHDNPVLSVDDDGYLWVFSTSHGRGRPSFIHKSIEPYSIDRFTQVDATYGPAAIQKPLDNFSYLQVWRRPAGGFAAFFTHYQDPADRTSMFMTSPNGYRWSEWKRLAAIDKGHYQISAVGQERMAVAFNYHPKQGGLDARTNLYCLLSADEGLTWTTAKGEPVELPITTADSPALVHDFESEGRCVYLKDIRLDAEGRPLVLVVTSGGHAPGPGNDPRTWELFRWTGDAWRQSIVTESDNNYDLGSLYMEDDRLRVLAPTLPGPQAYNPGGEVASHVSEDGGQTWRLERRLTGKSEFNHTYVRRPVNAHPDFYALWADGHGRQPSESRLYFCNQAGDVFRLPVEMEGENARPERIGQ</sequence>